<name>A0A5Q0BI37_9GAMM</name>
<dbReference type="SMART" id="SM00028">
    <property type="entry name" value="TPR"/>
    <property type="match status" value="5"/>
</dbReference>
<keyword evidence="1" id="KW-0802">TPR repeat</keyword>
<feature type="repeat" description="TPR" evidence="1">
    <location>
        <begin position="133"/>
        <end position="166"/>
    </location>
</feature>
<dbReference type="SUPFAM" id="SSF48452">
    <property type="entry name" value="TPR-like"/>
    <property type="match status" value="1"/>
</dbReference>
<keyword evidence="3" id="KW-1185">Reference proteome</keyword>
<dbReference type="GO" id="GO:0016757">
    <property type="term" value="F:glycosyltransferase activity"/>
    <property type="evidence" value="ECO:0007669"/>
    <property type="project" value="InterPro"/>
</dbReference>
<protein>
    <submittedName>
        <fullName evidence="2">Tetratricopeptide repeat protein</fullName>
    </submittedName>
</protein>
<evidence type="ECO:0000313" key="2">
    <source>
        <dbReference type="EMBL" id="QFY43483.1"/>
    </source>
</evidence>
<dbReference type="OrthoDB" id="238183at2"/>
<dbReference type="PROSITE" id="PS50005">
    <property type="entry name" value="TPR"/>
    <property type="match status" value="3"/>
</dbReference>
<dbReference type="KEGG" id="mmob:F6R98_13350"/>
<dbReference type="RefSeq" id="WP_153249467.1">
    <property type="nucleotide sequence ID" value="NZ_CP044205.1"/>
</dbReference>
<dbReference type="AlphaFoldDB" id="A0A5Q0BI37"/>
<dbReference type="InterPro" id="IPR019734">
    <property type="entry name" value="TPR_rpt"/>
</dbReference>
<evidence type="ECO:0000256" key="1">
    <source>
        <dbReference type="PROSITE-ProRule" id="PRU00339"/>
    </source>
</evidence>
<dbReference type="Pfam" id="PF14559">
    <property type="entry name" value="TPR_19"/>
    <property type="match status" value="1"/>
</dbReference>
<feature type="repeat" description="TPR" evidence="1">
    <location>
        <begin position="167"/>
        <end position="200"/>
    </location>
</feature>
<dbReference type="EMBL" id="CP044205">
    <property type="protein sequence ID" value="QFY43483.1"/>
    <property type="molecule type" value="Genomic_DNA"/>
</dbReference>
<organism evidence="2 3">
    <name type="scientific">Candidatus Methylospira mobilis</name>
    <dbReference type="NCBI Taxonomy" id="1808979"/>
    <lineage>
        <taxon>Bacteria</taxon>
        <taxon>Pseudomonadati</taxon>
        <taxon>Pseudomonadota</taxon>
        <taxon>Gammaproteobacteria</taxon>
        <taxon>Methylococcales</taxon>
        <taxon>Methylococcaceae</taxon>
        <taxon>Candidatus Methylospira</taxon>
    </lineage>
</organism>
<dbReference type="Gene3D" id="1.25.40.10">
    <property type="entry name" value="Tetratricopeptide repeat domain"/>
    <property type="match status" value="5"/>
</dbReference>
<feature type="repeat" description="TPR" evidence="1">
    <location>
        <begin position="99"/>
        <end position="132"/>
    </location>
</feature>
<gene>
    <name evidence="2" type="ORF">F6R98_13350</name>
</gene>
<dbReference type="Gene3D" id="3.40.50.2000">
    <property type="entry name" value="Glycogen Phosphorylase B"/>
    <property type="match status" value="1"/>
</dbReference>
<dbReference type="InParanoid" id="A0A5Q0BI37"/>
<dbReference type="SUPFAM" id="SSF53756">
    <property type="entry name" value="UDP-Glycosyltransferase/glycogen phosphorylase"/>
    <property type="match status" value="1"/>
</dbReference>
<dbReference type="PANTHER" id="PTHR44809">
    <property type="match status" value="1"/>
</dbReference>
<dbReference type="Proteomes" id="UP000325755">
    <property type="component" value="Chromosome"/>
</dbReference>
<sequence length="742" mass="83611">MPLNQQTQSATRPTTTVETGADISSLLSTHSEQTARLALDCHTRGDSARAMEILRPSLTENPQDSSLLCLAGAFAYAQQHFEQAEQYWNKAIEADNACAAAHFNLGRLYENKKDRAAAEAAYRRALEIDEHYPDAHINLAQLLKQQKQLDEAERHYRAALTQSPHIAEIHYNLAHMLHEQQRLPEAEPHYRMALQHQPDMITARNNLAVLLRITGREQEAEQHFRQILTDPNAYPLCAWNFSSLLLGQGRYAEGWQLHEWRYHVEHVNRKAIPPEVGFPRWQGESLAGKSLVIWPEQGFGDQIQFARYGKQLKQMGVTQLTLVCDSPLLGLLLSAPGFDSVLPLQQAQKRLDPHDYWVFPLSLPLFCHETPETIPAELPYVWAWTQRHEYWLERLPAAETGRRVGLAWKGNAEHGNDAQRSLPGLSTLKPLWGVGGIRFISLQKGAGNQEALDAATWSDQSLLALGSELRDFADTAAVIAALDLVICVDTAVAHLAGALGKPVWLLLPALGTDWRWLHERCDSSWYPDVMRLFRQQTPGDWDGVMEQVKLALYEFVRQPPAPAAEIHEPRTIWQYHTLAGIAEYHGEFELAAHLCLEALEQTTPTDPIRHELIVRGLYSLKKSGDLSSAISLAEREMPNWQHSPDFFFALGDLMLDWAMQNPDKALNEILPIVEASWLKCLEIGEQPSLPGSVAGRGSHLAAHNLAVFHDSLGNTERARLYREKGEQMKIESEQPAIVLDRK</sequence>
<reference evidence="2 3" key="1">
    <citation type="submission" date="2019-09" db="EMBL/GenBank/DDBJ databases">
        <title>Ecophysiology of the spiral-shaped methanotroph Methylospira mobilis as revealed by the complete genome sequence.</title>
        <authorList>
            <person name="Oshkin I.Y."/>
            <person name="Dedysh S.N."/>
            <person name="Miroshnikov K."/>
            <person name="Danilova O.V."/>
            <person name="Hakobyan A."/>
            <person name="Liesack W."/>
        </authorList>
    </citation>
    <scope>NUCLEOTIDE SEQUENCE [LARGE SCALE GENOMIC DNA]</scope>
    <source>
        <strain evidence="2 3">Shm1</strain>
    </source>
</reference>
<accession>A0A5Q0BI37</accession>
<dbReference type="PANTHER" id="PTHR44809:SF1">
    <property type="entry name" value="PROTEIN O-MANNOSYL-TRANSFERASE TMTC1"/>
    <property type="match status" value="1"/>
</dbReference>
<evidence type="ECO:0000313" key="3">
    <source>
        <dbReference type="Proteomes" id="UP000325755"/>
    </source>
</evidence>
<dbReference type="Pfam" id="PF01075">
    <property type="entry name" value="Glyco_transf_9"/>
    <property type="match status" value="1"/>
</dbReference>
<dbReference type="InterPro" id="IPR011990">
    <property type="entry name" value="TPR-like_helical_dom_sf"/>
</dbReference>
<dbReference type="InterPro" id="IPR002201">
    <property type="entry name" value="Glyco_trans_9"/>
</dbReference>
<dbReference type="InterPro" id="IPR052943">
    <property type="entry name" value="TMTC_O-mannosyl-trnsfr"/>
</dbReference>
<dbReference type="Pfam" id="PF13424">
    <property type="entry name" value="TPR_12"/>
    <property type="match status" value="1"/>
</dbReference>
<proteinExistence type="predicted"/>